<dbReference type="InterPro" id="IPR005583">
    <property type="entry name" value="YaaA"/>
</dbReference>
<keyword evidence="2" id="KW-1185">Reference proteome</keyword>
<accession>E5XN62</accession>
<dbReference type="PANTHER" id="PTHR30283">
    <property type="entry name" value="PEROXIDE STRESS RESPONSE PROTEIN YAAA"/>
    <property type="match status" value="1"/>
</dbReference>
<organism evidence="1 2">
    <name type="scientific">Segniliparus rugosus (strain ATCC BAA-974 / DSM 45345 / CCUG 50838 / CIP 108380 / JCM 13579 / CDC 945)</name>
    <dbReference type="NCBI Taxonomy" id="679197"/>
    <lineage>
        <taxon>Bacteria</taxon>
        <taxon>Bacillati</taxon>
        <taxon>Actinomycetota</taxon>
        <taxon>Actinomycetes</taxon>
        <taxon>Mycobacteriales</taxon>
        <taxon>Segniliparaceae</taxon>
        <taxon>Segniliparus</taxon>
    </lineage>
</organism>
<evidence type="ECO:0008006" key="3">
    <source>
        <dbReference type="Google" id="ProtNLM"/>
    </source>
</evidence>
<dbReference type="EMBL" id="ACZI02000003">
    <property type="protein sequence ID" value="EFV14210.2"/>
    <property type="molecule type" value="Genomic_DNA"/>
</dbReference>
<dbReference type="eggNOG" id="COG3022">
    <property type="taxonomic scope" value="Bacteria"/>
</dbReference>
<dbReference type="GO" id="GO:0033194">
    <property type="term" value="P:response to hydroperoxide"/>
    <property type="evidence" value="ECO:0007669"/>
    <property type="project" value="TreeGrafter"/>
</dbReference>
<proteinExistence type="predicted"/>
<dbReference type="NCBIfam" id="NF002544">
    <property type="entry name" value="PRK02101.2-1"/>
    <property type="match status" value="1"/>
</dbReference>
<dbReference type="Proteomes" id="UP000004816">
    <property type="component" value="Unassembled WGS sequence"/>
</dbReference>
<dbReference type="AlphaFoldDB" id="E5XN62"/>
<sequence length="261" mass="26746">MREAGGGCPLRSDPVLILLPPSETKASGGDGPPVDPDALWLPELTEARRALFDALVSLATDAAATAKALGISEAQAEELAQVNASLWSSPTRPALARYTGVLYDALDVASFTKAQRAKADARLAVGSALFGVVGAGDGIPGYRLSAGSKLPGFGTLAAHWKPVLEPALANAGLGLVVDLRSGGYQQLGKVSGAITATVVTERADGSRSVVSHFNKHHKGLLARALATTRAEPTDLKGVAAVARKAGLRVETPSATELVIVT</sequence>
<protein>
    <recommendedName>
        <fullName evidence="3">Peroxide stress protein YaaA</fullName>
    </recommendedName>
</protein>
<name>E5XN62_SEGRC</name>
<evidence type="ECO:0000313" key="2">
    <source>
        <dbReference type="Proteomes" id="UP000004816"/>
    </source>
</evidence>
<dbReference type="Pfam" id="PF03883">
    <property type="entry name" value="H2O2_YaaD"/>
    <property type="match status" value="1"/>
</dbReference>
<dbReference type="HOGENOM" id="CLU_071581_0_0_11"/>
<comment type="caution">
    <text evidence="1">The sequence shown here is derived from an EMBL/GenBank/DDBJ whole genome shotgun (WGS) entry which is preliminary data.</text>
</comment>
<gene>
    <name evidence="1" type="ORF">HMPREF9336_00932</name>
</gene>
<evidence type="ECO:0000313" key="1">
    <source>
        <dbReference type="EMBL" id="EFV14210.2"/>
    </source>
</evidence>
<dbReference type="STRING" id="679197.HMPREF9336_00932"/>
<reference evidence="1 2" key="1">
    <citation type="journal article" date="2011" name="Stand. Genomic Sci.">
        <title>High quality draft genome sequence of Segniliparus rugosus CDC 945(T)= (ATCC BAA-974(T)).</title>
        <authorList>
            <person name="Earl A.M."/>
            <person name="Desjardins C.A."/>
            <person name="Fitzgerald M.G."/>
            <person name="Arachchi H.M."/>
            <person name="Zeng Q."/>
            <person name="Mehta T."/>
            <person name="Griggs A."/>
            <person name="Birren B.W."/>
            <person name="Toney N.C."/>
            <person name="Carr J."/>
            <person name="Posey J."/>
            <person name="Butler W.R."/>
        </authorList>
    </citation>
    <scope>NUCLEOTIDE SEQUENCE [LARGE SCALE GENOMIC DNA]</scope>
    <source>
        <strain evidence="2">ATCC BAA-974 / DSM 45345 / CCUG 50838 / CIP 108380 / JCM 13579 / CDC 945</strain>
    </source>
</reference>
<dbReference type="PANTHER" id="PTHR30283:SF4">
    <property type="entry name" value="PEROXIDE STRESS RESISTANCE PROTEIN YAAA"/>
    <property type="match status" value="1"/>
</dbReference>
<dbReference type="GO" id="GO:0005829">
    <property type="term" value="C:cytosol"/>
    <property type="evidence" value="ECO:0007669"/>
    <property type="project" value="TreeGrafter"/>
</dbReference>